<comment type="caution">
    <text evidence="5">The sequence shown here is derived from an EMBL/GenBank/DDBJ whole genome shotgun (WGS) entry which is preliminary data.</text>
</comment>
<dbReference type="EMBL" id="JASPKY010000198">
    <property type="protein sequence ID" value="KAK9721504.1"/>
    <property type="molecule type" value="Genomic_DNA"/>
</dbReference>
<evidence type="ECO:0000256" key="1">
    <source>
        <dbReference type="ARBA" id="ARBA00004123"/>
    </source>
</evidence>
<keyword evidence="2" id="KW-0539">Nucleus</keyword>
<dbReference type="PANTHER" id="PTHR23110">
    <property type="entry name" value="BTB DOMAIN TRANSCRIPTION FACTOR"/>
    <property type="match status" value="1"/>
</dbReference>
<protein>
    <submittedName>
        <fullName evidence="5">GAGA factor</fullName>
    </submittedName>
</protein>
<dbReference type="InterPro" id="IPR015318">
    <property type="entry name" value="Znf_GAGA-bd_fac"/>
</dbReference>
<evidence type="ECO:0000259" key="4">
    <source>
        <dbReference type="PROSITE" id="PS50097"/>
    </source>
</evidence>
<feature type="domain" description="BTB" evidence="4">
    <location>
        <begin position="32"/>
        <end position="97"/>
    </location>
</feature>
<dbReference type="GO" id="GO:0006357">
    <property type="term" value="P:regulation of transcription by RNA polymerase II"/>
    <property type="evidence" value="ECO:0007669"/>
    <property type="project" value="TreeGrafter"/>
</dbReference>
<dbReference type="InterPro" id="IPR051095">
    <property type="entry name" value="Dros_DevTransReg"/>
</dbReference>
<dbReference type="InterPro" id="IPR011333">
    <property type="entry name" value="SKP1/BTB/POZ_sf"/>
</dbReference>
<organism evidence="5 6">
    <name type="scientific">Popillia japonica</name>
    <name type="common">Japanese beetle</name>
    <dbReference type="NCBI Taxonomy" id="7064"/>
    <lineage>
        <taxon>Eukaryota</taxon>
        <taxon>Metazoa</taxon>
        <taxon>Ecdysozoa</taxon>
        <taxon>Arthropoda</taxon>
        <taxon>Hexapoda</taxon>
        <taxon>Insecta</taxon>
        <taxon>Pterygota</taxon>
        <taxon>Neoptera</taxon>
        <taxon>Endopterygota</taxon>
        <taxon>Coleoptera</taxon>
        <taxon>Polyphaga</taxon>
        <taxon>Scarabaeiformia</taxon>
        <taxon>Scarabaeidae</taxon>
        <taxon>Rutelinae</taxon>
        <taxon>Popillia</taxon>
    </lineage>
</organism>
<dbReference type="PROSITE" id="PS50097">
    <property type="entry name" value="BTB"/>
    <property type="match status" value="1"/>
</dbReference>
<proteinExistence type="predicted"/>
<evidence type="ECO:0000313" key="6">
    <source>
        <dbReference type="Proteomes" id="UP001458880"/>
    </source>
</evidence>
<dbReference type="Gene3D" id="3.30.160.60">
    <property type="entry name" value="Classic Zinc Finger"/>
    <property type="match status" value="1"/>
</dbReference>
<dbReference type="FunFam" id="3.30.710.10:FF:000096">
    <property type="entry name" value="Trithorax-like, isoform C"/>
    <property type="match status" value="1"/>
</dbReference>
<dbReference type="SUPFAM" id="SSF54695">
    <property type="entry name" value="POZ domain"/>
    <property type="match status" value="1"/>
</dbReference>
<comment type="subcellular location">
    <subcellularLocation>
        <location evidence="1">Nucleus</location>
    </subcellularLocation>
</comment>
<dbReference type="AlphaFoldDB" id="A0AAW1KPE2"/>
<name>A0AAW1KPE2_POPJA</name>
<keyword evidence="6" id="KW-1185">Reference proteome</keyword>
<dbReference type="Gene3D" id="3.30.710.10">
    <property type="entry name" value="Potassium Channel Kv1.1, Chain A"/>
    <property type="match status" value="1"/>
</dbReference>
<evidence type="ECO:0000256" key="3">
    <source>
        <dbReference type="SAM" id="MobiDB-lite"/>
    </source>
</evidence>
<dbReference type="CDD" id="cd18315">
    <property type="entry name" value="BTB_POZ_BAB-like"/>
    <property type="match status" value="1"/>
</dbReference>
<dbReference type="PANTHER" id="PTHR23110:SF10">
    <property type="entry name" value="TRANSCRIPTION FACTOR GAGA"/>
    <property type="match status" value="1"/>
</dbReference>
<dbReference type="SMART" id="SM00225">
    <property type="entry name" value="BTB"/>
    <property type="match status" value="1"/>
</dbReference>
<reference evidence="5 6" key="1">
    <citation type="journal article" date="2024" name="BMC Genomics">
        <title>De novo assembly and annotation of Popillia japonica's genome with initial clues to its potential as an invasive pest.</title>
        <authorList>
            <person name="Cucini C."/>
            <person name="Boschi S."/>
            <person name="Funari R."/>
            <person name="Cardaioli E."/>
            <person name="Iannotti N."/>
            <person name="Marturano G."/>
            <person name="Paoli F."/>
            <person name="Bruttini M."/>
            <person name="Carapelli A."/>
            <person name="Frati F."/>
            <person name="Nardi F."/>
        </authorList>
    </citation>
    <scope>NUCLEOTIDE SEQUENCE [LARGE SCALE GENOMIC DNA]</scope>
    <source>
        <strain evidence="5">DMR45628</strain>
    </source>
</reference>
<dbReference type="Pfam" id="PF00651">
    <property type="entry name" value="BTB"/>
    <property type="match status" value="1"/>
</dbReference>
<sequence>MSSGQLYNLTWGEYGTSLISAVQLLRCQDELVDVTLAAGGRTFHAHKVVLCAASPFLLDLLKSTTCKHPVVMLAGVQASDLEALLEFVYRGEVSVDPSQLPSLLQAAHCLNIQGLSPTHTSNDSLQHVLKTEKAQDLVHPQVSLSLEDESILKRKKRVKRMRSPISQSQSSKWSKPYIQTDGNGSSIAEQQESTSPSWTQQMNLVNVPSSAAALTNIPLHTPILVQNVPVSVNSTAQNSTPKVRGASDQPGTCPLCGAMLRQARNLRRHLITSCKYRSMSNQSNMTNTQHVERTSNGTLHQLQTIPLQNVERVSQNIERIDSKQMALTPISCSDLLPSTSNIMSNSLQ</sequence>
<evidence type="ECO:0000256" key="2">
    <source>
        <dbReference type="ARBA" id="ARBA00023242"/>
    </source>
</evidence>
<dbReference type="Proteomes" id="UP001458880">
    <property type="component" value="Unassembled WGS sequence"/>
</dbReference>
<feature type="compositionally biased region" description="Polar residues" evidence="3">
    <location>
        <begin position="180"/>
        <end position="197"/>
    </location>
</feature>
<dbReference type="Pfam" id="PF09237">
    <property type="entry name" value="GAGA"/>
    <property type="match status" value="1"/>
</dbReference>
<evidence type="ECO:0000313" key="5">
    <source>
        <dbReference type="EMBL" id="KAK9721504.1"/>
    </source>
</evidence>
<feature type="compositionally biased region" description="Low complexity" evidence="3">
    <location>
        <begin position="163"/>
        <end position="176"/>
    </location>
</feature>
<feature type="region of interest" description="Disordered" evidence="3">
    <location>
        <begin position="155"/>
        <end position="197"/>
    </location>
</feature>
<dbReference type="GO" id="GO:0005634">
    <property type="term" value="C:nucleus"/>
    <property type="evidence" value="ECO:0007669"/>
    <property type="project" value="UniProtKB-SubCell"/>
</dbReference>
<accession>A0AAW1KPE2</accession>
<gene>
    <name evidence="5" type="ORF">QE152_g21506</name>
</gene>
<dbReference type="InterPro" id="IPR000210">
    <property type="entry name" value="BTB/POZ_dom"/>
</dbReference>